<evidence type="ECO:0000313" key="3">
    <source>
        <dbReference type="Proteomes" id="UP001497516"/>
    </source>
</evidence>
<name>A0AAV2CEJ3_9ROSI</name>
<dbReference type="Proteomes" id="UP001497516">
    <property type="component" value="Chromosome 1"/>
</dbReference>
<sequence length="822" mass="91461">MNSSKFFDSEWIRLSQRLQQSLDRYEREARERAAAEGEAMAMVASTAASEAGQRRSAGLPEQTEDDGVTMVEGAEVNGASESLQSSEQTEETDSGTDEEEGRASVRAADESQPLERTKASKDGEGREEIHAFSSTVESEVSGCDETKELRPRGQAIVSNRNASALSIETDVIVTTIKLAAAGSTEEWCKAANTMGAAEVDEEERDRDAPTAIPNKRRAIRHGVETLAESPEKRSTQSRVTNWRYRKKTNDANQCRPSSSVERDQPAMRAVAARKLPSNVPPWPPPSLEELSVTVTPSPSTITRGDPPVLGLLCVGSIWEKLVRGETSGEPPGSGIVIFPWRHRRGIITNSVETEKAILCFFPAINRVSSSNKEVHIDWEREMAKYGRITWSEKEPIINAVDTSNEAPYSPSTVTIKIHTTRSSGVHSMMGDLHSDTDRREGEPVTNHRLDLLEFRVESEEPRLSAAPAVRMAEAPVTSQADNEANPKIKMEEVIKEVRSMEGMKQEGKPASQRSIACILWVRQGIFSSQLHILELALQTGALVMGCLDKLIFRFGNDALPWYGVDEREGKSGRWVEGHIMEKRTPRTGNKLLLHVLPSMDRLWRLEELSINCHGIIKLPLFIISLGEDEEEDSGHMHGNERWCCSIKVQGVWILEAVVNGIQSGERRVCGELWLVFISICVADMIASSIKDDRRHVVRKESGEIGTVGGGSMKVEAVNVEFAVSFNEIGKRGKKWKKRKKWRNHCAGGTRKAEKWIQLVNLEGKVGFKGEGMIETYSPRVSIITTISILEIIVRIDNYLVDKFRGIIRFSALFLYKCTLLFG</sequence>
<organism evidence="2 3">
    <name type="scientific">Linum trigynum</name>
    <dbReference type="NCBI Taxonomy" id="586398"/>
    <lineage>
        <taxon>Eukaryota</taxon>
        <taxon>Viridiplantae</taxon>
        <taxon>Streptophyta</taxon>
        <taxon>Embryophyta</taxon>
        <taxon>Tracheophyta</taxon>
        <taxon>Spermatophyta</taxon>
        <taxon>Magnoliopsida</taxon>
        <taxon>eudicotyledons</taxon>
        <taxon>Gunneridae</taxon>
        <taxon>Pentapetalae</taxon>
        <taxon>rosids</taxon>
        <taxon>fabids</taxon>
        <taxon>Malpighiales</taxon>
        <taxon>Linaceae</taxon>
        <taxon>Linum</taxon>
    </lineage>
</organism>
<feature type="region of interest" description="Disordered" evidence="1">
    <location>
        <begin position="22"/>
        <end position="127"/>
    </location>
</feature>
<gene>
    <name evidence="2" type="ORF">LTRI10_LOCUS2099</name>
</gene>
<protein>
    <submittedName>
        <fullName evidence="2">Uncharacterized protein</fullName>
    </submittedName>
</protein>
<accession>A0AAV2CEJ3</accession>
<keyword evidence="3" id="KW-1185">Reference proteome</keyword>
<reference evidence="2 3" key="1">
    <citation type="submission" date="2024-04" db="EMBL/GenBank/DDBJ databases">
        <authorList>
            <person name="Fracassetti M."/>
        </authorList>
    </citation>
    <scope>NUCLEOTIDE SEQUENCE [LARGE SCALE GENOMIC DNA]</scope>
</reference>
<dbReference type="AlphaFoldDB" id="A0AAV2CEJ3"/>
<feature type="compositionally biased region" description="Basic and acidic residues" evidence="1">
    <location>
        <begin position="101"/>
        <end position="127"/>
    </location>
</feature>
<evidence type="ECO:0000256" key="1">
    <source>
        <dbReference type="SAM" id="MobiDB-lite"/>
    </source>
</evidence>
<feature type="region of interest" description="Disordered" evidence="1">
    <location>
        <begin position="422"/>
        <end position="442"/>
    </location>
</feature>
<feature type="compositionally biased region" description="Acidic residues" evidence="1">
    <location>
        <begin position="88"/>
        <end position="100"/>
    </location>
</feature>
<evidence type="ECO:0000313" key="2">
    <source>
        <dbReference type="EMBL" id="CAL1354271.1"/>
    </source>
</evidence>
<feature type="compositionally biased region" description="Basic and acidic residues" evidence="1">
    <location>
        <begin position="432"/>
        <end position="442"/>
    </location>
</feature>
<dbReference type="EMBL" id="OZ034813">
    <property type="protein sequence ID" value="CAL1354271.1"/>
    <property type="molecule type" value="Genomic_DNA"/>
</dbReference>
<proteinExistence type="predicted"/>
<feature type="compositionally biased region" description="Basic and acidic residues" evidence="1">
    <location>
        <begin position="23"/>
        <end position="35"/>
    </location>
</feature>